<evidence type="ECO:0000313" key="1">
    <source>
        <dbReference type="EMBL" id="MFA1543397.1"/>
    </source>
</evidence>
<protein>
    <submittedName>
        <fullName evidence="1">Uncharacterized protein</fullName>
    </submittedName>
</protein>
<proteinExistence type="predicted"/>
<accession>A0ABV4QJP8</accession>
<dbReference type="RefSeq" id="WP_371953898.1">
    <property type="nucleotide sequence ID" value="NZ_JAXCEI010000018.1"/>
</dbReference>
<gene>
    <name evidence="1" type="ORF">SM611_31095</name>
</gene>
<comment type="caution">
    <text evidence="1">The sequence shown here is derived from an EMBL/GenBank/DDBJ whole genome shotgun (WGS) entry which is preliminary data.</text>
</comment>
<evidence type="ECO:0000313" key="2">
    <source>
        <dbReference type="Proteomes" id="UP001569963"/>
    </source>
</evidence>
<dbReference type="Proteomes" id="UP001569963">
    <property type="component" value="Unassembled WGS sequence"/>
</dbReference>
<reference evidence="1 2" key="1">
    <citation type="submission" date="2023-11" db="EMBL/GenBank/DDBJ databases">
        <title>Actinomadura monticuli sp. nov., isolated from volcanic ash.</title>
        <authorList>
            <person name="Lee S.D."/>
            <person name="Yang H."/>
            <person name="Kim I.S."/>
        </authorList>
    </citation>
    <scope>NUCLEOTIDE SEQUENCE [LARGE SCALE GENOMIC DNA]</scope>
    <source>
        <strain evidence="1 2">DLS-62</strain>
    </source>
</reference>
<sequence length="132" mass="13319">MADAKEVDGQDNVDGLMTNLARGRVALGVAALAAPGLTVKLMGMGGGADPGRDYVVRMFGAREVAVGAGYLLSDENGRRLWARLGLAIDALDVTSGLKTTKALPLWVTAGAVAIAASAVGIGAAKVASDIVR</sequence>
<organism evidence="1 2">
    <name type="scientific">Actinomadura monticuli</name>
    <dbReference type="NCBI Taxonomy" id="3097367"/>
    <lineage>
        <taxon>Bacteria</taxon>
        <taxon>Bacillati</taxon>
        <taxon>Actinomycetota</taxon>
        <taxon>Actinomycetes</taxon>
        <taxon>Streptosporangiales</taxon>
        <taxon>Thermomonosporaceae</taxon>
        <taxon>Actinomadura</taxon>
    </lineage>
</organism>
<dbReference type="EMBL" id="JAXCEI010000018">
    <property type="protein sequence ID" value="MFA1543397.1"/>
    <property type="molecule type" value="Genomic_DNA"/>
</dbReference>
<keyword evidence="2" id="KW-1185">Reference proteome</keyword>
<name>A0ABV4QJP8_9ACTN</name>